<organism evidence="1 2">
    <name type="scientific">Micavibrio aeruginosavorus (strain ARL-13)</name>
    <dbReference type="NCBI Taxonomy" id="856793"/>
    <lineage>
        <taxon>Bacteria</taxon>
        <taxon>Pseudomonadati</taxon>
        <taxon>Bdellovibrionota</taxon>
        <taxon>Bdellovibrionia</taxon>
        <taxon>Bdellovibrionales</taxon>
        <taxon>Pseudobdellovibrionaceae</taxon>
        <taxon>Micavibrio</taxon>
    </lineage>
</organism>
<dbReference type="STRING" id="856793.MICA_917"/>
<evidence type="ECO:0000313" key="2">
    <source>
        <dbReference type="Proteomes" id="UP000009286"/>
    </source>
</evidence>
<keyword evidence="2" id="KW-1185">Reference proteome</keyword>
<gene>
    <name evidence="1" type="ordered locus">MICA_917</name>
</gene>
<evidence type="ECO:0000313" key="1">
    <source>
        <dbReference type="EMBL" id="AEP09249.1"/>
    </source>
</evidence>
<proteinExistence type="predicted"/>
<reference evidence="1 2" key="1">
    <citation type="journal article" date="2011" name="BMC Genomics">
        <title>Genomic insights into an obligate epibiotic bacterial predator: Micavibrio aeruginosavorus ARL-13.</title>
        <authorList>
            <person name="Wang Z."/>
            <person name="Kadouri D."/>
            <person name="Wu M."/>
        </authorList>
    </citation>
    <scope>NUCLEOTIDE SEQUENCE [LARGE SCALE GENOMIC DNA]</scope>
    <source>
        <strain evidence="1 2">ARL-13</strain>
    </source>
</reference>
<dbReference type="Proteomes" id="UP000009286">
    <property type="component" value="Chromosome"/>
</dbReference>
<name>G2KSG5_MICAA</name>
<dbReference type="KEGG" id="mai:MICA_917"/>
<dbReference type="RefSeq" id="WP_014102472.1">
    <property type="nucleotide sequence ID" value="NC_016026.1"/>
</dbReference>
<protein>
    <submittedName>
        <fullName evidence="1">Uncharacterized protein</fullName>
    </submittedName>
</protein>
<sequence length="180" mass="20893">MIDGFTTPENHLRALFQRAVANRTLDFSSITISVNTDDHSEVIVKPRSPEHAARYMRYFFNTKEPMFQREVMTLSSGQTLPTPLVFKIGGLTYEPSTRLNFYVQMLRIRFFQTGQASELSFDFNYCREDWNELTSGPYAGPEAFEFIRMLEKGGSSWNNMLRDAHNLDNTQRTPHLHIVK</sequence>
<dbReference type="OrthoDB" id="9820630at2"/>
<dbReference type="EMBL" id="CP002382">
    <property type="protein sequence ID" value="AEP09249.1"/>
    <property type="molecule type" value="Genomic_DNA"/>
</dbReference>
<dbReference type="HOGENOM" id="CLU_1494603_0_0_5"/>
<dbReference type="AlphaFoldDB" id="G2KSG5"/>
<accession>G2KSG5</accession>